<feature type="region of interest" description="Disordered" evidence="2">
    <location>
        <begin position="137"/>
        <end position="169"/>
    </location>
</feature>
<dbReference type="HOGENOM" id="CLU_1577736_0_0_0"/>
<proteinExistence type="predicted"/>
<dbReference type="KEGG" id="trs:Terro_1142"/>
<dbReference type="EMBL" id="CP003379">
    <property type="protein sequence ID" value="AFL87460.1"/>
    <property type="molecule type" value="Genomic_DNA"/>
</dbReference>
<keyword evidence="1" id="KW-0175">Coiled coil</keyword>
<feature type="coiled-coil region" evidence="1">
    <location>
        <begin position="2"/>
        <end position="36"/>
    </location>
</feature>
<evidence type="ECO:0000256" key="2">
    <source>
        <dbReference type="SAM" id="MobiDB-lite"/>
    </source>
</evidence>
<dbReference type="Proteomes" id="UP000006056">
    <property type="component" value="Chromosome"/>
</dbReference>
<evidence type="ECO:0000313" key="4">
    <source>
        <dbReference type="Proteomes" id="UP000006056"/>
    </source>
</evidence>
<accession>I3ZDZ2</accession>
<dbReference type="RefSeq" id="WP_014785029.1">
    <property type="nucleotide sequence ID" value="NC_018014.1"/>
</dbReference>
<protein>
    <submittedName>
        <fullName evidence="3">Uncharacterized protein</fullName>
    </submittedName>
</protein>
<organism evidence="3 4">
    <name type="scientific">Terriglobus roseus (strain DSM 18391 / NRRL B-41598 / KBS 63)</name>
    <dbReference type="NCBI Taxonomy" id="926566"/>
    <lineage>
        <taxon>Bacteria</taxon>
        <taxon>Pseudomonadati</taxon>
        <taxon>Acidobacteriota</taxon>
        <taxon>Terriglobia</taxon>
        <taxon>Terriglobales</taxon>
        <taxon>Acidobacteriaceae</taxon>
        <taxon>Terriglobus</taxon>
    </lineage>
</organism>
<evidence type="ECO:0000313" key="3">
    <source>
        <dbReference type="EMBL" id="AFL87460.1"/>
    </source>
</evidence>
<gene>
    <name evidence="3" type="ordered locus">Terro_1142</name>
</gene>
<dbReference type="STRING" id="926566.Terro_1142"/>
<evidence type="ECO:0000256" key="1">
    <source>
        <dbReference type="SAM" id="Coils"/>
    </source>
</evidence>
<sequence>MSEQINQELATLRQTVAELTQKNATRKARITDLEAQLAASQGAAQTAQASLHTMLVTQPMQTLAAAISPTPELFLSELSRIGYKVTSNDGKLTLTDADDKPVEGAEMTTDGLRKHLLSADAKHKNFVHLMTLSRASGGGALGQSQSNGLPPADRSDKPVRTQRPQFGLR</sequence>
<keyword evidence="4" id="KW-1185">Reference proteome</keyword>
<name>I3ZDZ2_TERRK</name>
<reference evidence="3 4" key="1">
    <citation type="submission" date="2012-06" db="EMBL/GenBank/DDBJ databases">
        <title>Complete genome of Terriglobus roseus DSM 18391.</title>
        <authorList>
            <consortium name="US DOE Joint Genome Institute (JGI-PGF)"/>
            <person name="Lucas S."/>
            <person name="Copeland A."/>
            <person name="Lapidus A."/>
            <person name="Glavina del Rio T."/>
            <person name="Dalin E."/>
            <person name="Tice H."/>
            <person name="Bruce D."/>
            <person name="Goodwin L."/>
            <person name="Pitluck S."/>
            <person name="Peters L."/>
            <person name="Mikhailova N."/>
            <person name="Munk A.C.C."/>
            <person name="Kyrpides N."/>
            <person name="Mavromatis K."/>
            <person name="Ivanova N."/>
            <person name="Brettin T."/>
            <person name="Detter J.C."/>
            <person name="Han C."/>
            <person name="Larimer F."/>
            <person name="Land M."/>
            <person name="Hauser L."/>
            <person name="Markowitz V."/>
            <person name="Cheng J.-F."/>
            <person name="Hugenholtz P."/>
            <person name="Woyke T."/>
            <person name="Wu D."/>
            <person name="Brambilla E."/>
            <person name="Klenk H.-P."/>
            <person name="Eisen J.A."/>
        </authorList>
    </citation>
    <scope>NUCLEOTIDE SEQUENCE [LARGE SCALE GENOMIC DNA]</scope>
    <source>
        <strain evidence="4">DSM 18391 / NRRL B-41598 / KBS 63</strain>
    </source>
</reference>
<dbReference type="AlphaFoldDB" id="I3ZDZ2"/>